<dbReference type="Proteomes" id="UP001060085">
    <property type="component" value="Linkage Group LG04"/>
</dbReference>
<gene>
    <name evidence="1" type="ORF">M9H77_17885</name>
</gene>
<protein>
    <submittedName>
        <fullName evidence="1">Uncharacterized protein</fullName>
    </submittedName>
</protein>
<evidence type="ECO:0000313" key="1">
    <source>
        <dbReference type="EMBL" id="KAI5668032.1"/>
    </source>
</evidence>
<reference evidence="2" key="1">
    <citation type="journal article" date="2023" name="Nat. Plants">
        <title>Single-cell RNA sequencing provides a high-resolution roadmap for understanding the multicellular compartmentation of specialized metabolism.</title>
        <authorList>
            <person name="Sun S."/>
            <person name="Shen X."/>
            <person name="Li Y."/>
            <person name="Li Y."/>
            <person name="Wang S."/>
            <person name="Li R."/>
            <person name="Zhang H."/>
            <person name="Shen G."/>
            <person name="Guo B."/>
            <person name="Wei J."/>
            <person name="Xu J."/>
            <person name="St-Pierre B."/>
            <person name="Chen S."/>
            <person name="Sun C."/>
        </authorList>
    </citation>
    <scope>NUCLEOTIDE SEQUENCE [LARGE SCALE GENOMIC DNA]</scope>
</reference>
<organism evidence="1 2">
    <name type="scientific">Catharanthus roseus</name>
    <name type="common">Madagascar periwinkle</name>
    <name type="synonym">Vinca rosea</name>
    <dbReference type="NCBI Taxonomy" id="4058"/>
    <lineage>
        <taxon>Eukaryota</taxon>
        <taxon>Viridiplantae</taxon>
        <taxon>Streptophyta</taxon>
        <taxon>Embryophyta</taxon>
        <taxon>Tracheophyta</taxon>
        <taxon>Spermatophyta</taxon>
        <taxon>Magnoliopsida</taxon>
        <taxon>eudicotyledons</taxon>
        <taxon>Gunneridae</taxon>
        <taxon>Pentapetalae</taxon>
        <taxon>asterids</taxon>
        <taxon>lamiids</taxon>
        <taxon>Gentianales</taxon>
        <taxon>Apocynaceae</taxon>
        <taxon>Rauvolfioideae</taxon>
        <taxon>Vinceae</taxon>
        <taxon>Catharanthinae</taxon>
        <taxon>Catharanthus</taxon>
    </lineage>
</organism>
<name>A0ACC0B646_CATRO</name>
<evidence type="ECO:0000313" key="2">
    <source>
        <dbReference type="Proteomes" id="UP001060085"/>
    </source>
</evidence>
<keyword evidence="2" id="KW-1185">Reference proteome</keyword>
<proteinExistence type="predicted"/>
<accession>A0ACC0B646</accession>
<sequence>MDVHEGSTIDAMIEGIGLLIHESRSSKEFDIVVKMYFMESSLSAAPETYLVAWKLRSKNMRMRLDITHRQDETCMGGLGKSCVVVLQQSDLSWRFSKSKQEPHKHQKGDKKRQYVDFKLAEFWTDEEAAATSTALPNDLHLMVTVAGGLSRGHLYGAGSEAADFRAESKQTATRLPPFYLDAEQWMIMRVEAVTSSVLLLSTKR</sequence>
<comment type="caution">
    <text evidence="1">The sequence shown here is derived from an EMBL/GenBank/DDBJ whole genome shotgun (WGS) entry which is preliminary data.</text>
</comment>
<dbReference type="EMBL" id="CM044704">
    <property type="protein sequence ID" value="KAI5668032.1"/>
    <property type="molecule type" value="Genomic_DNA"/>
</dbReference>